<dbReference type="Proteomes" id="UP000242320">
    <property type="component" value="Unassembled WGS sequence"/>
</dbReference>
<dbReference type="EMBL" id="NCXM01000002">
    <property type="protein sequence ID" value="OSC32084.1"/>
    <property type="molecule type" value="Genomic_DNA"/>
</dbReference>
<organism evidence="1 2">
    <name type="scientific">Mycolicibacterium vulneris</name>
    <dbReference type="NCBI Taxonomy" id="547163"/>
    <lineage>
        <taxon>Bacteria</taxon>
        <taxon>Bacillati</taxon>
        <taxon>Actinomycetota</taxon>
        <taxon>Actinomycetes</taxon>
        <taxon>Mycobacteriales</taxon>
        <taxon>Mycobacteriaceae</taxon>
        <taxon>Mycolicibacterium</taxon>
    </lineage>
</organism>
<accession>A0A1X2LDL8</accession>
<dbReference type="AlphaFoldDB" id="A0A1X2LDL8"/>
<comment type="caution">
    <text evidence="1">The sequence shown here is derived from an EMBL/GenBank/DDBJ whole genome shotgun (WGS) entry which is preliminary data.</text>
</comment>
<sequence length="86" mass="10148">MRTAVVYRTHAKALKKKCEQANYGEPDEVQFEMCEFTDGRVAQRWRVGARSCVWWDSLEDLYAIHVYAHPDYGTRVEWSDGYVEEL</sequence>
<proteinExistence type="predicted"/>
<keyword evidence="2" id="KW-1185">Reference proteome</keyword>
<gene>
    <name evidence="1" type="ORF">B8W69_03060</name>
</gene>
<evidence type="ECO:0000313" key="1">
    <source>
        <dbReference type="EMBL" id="OSC32084.1"/>
    </source>
</evidence>
<reference evidence="1 2" key="1">
    <citation type="submission" date="2017-04" db="EMBL/GenBank/DDBJ databases">
        <title>The new phylogeny of genus Mycobacterium.</title>
        <authorList>
            <person name="Tortoli E."/>
            <person name="Trovato A."/>
            <person name="Cirillo D.M."/>
        </authorList>
    </citation>
    <scope>NUCLEOTIDE SEQUENCE [LARGE SCALE GENOMIC DNA]</scope>
    <source>
        <strain evidence="1 2">DSM 45247</strain>
    </source>
</reference>
<protein>
    <submittedName>
        <fullName evidence="1">Uncharacterized protein</fullName>
    </submittedName>
</protein>
<evidence type="ECO:0000313" key="2">
    <source>
        <dbReference type="Proteomes" id="UP000242320"/>
    </source>
</evidence>
<name>A0A1X2LDL8_9MYCO</name>